<sequence>MRVIHLYEIVVWWKSTCIDSNSQILRKVERTVEVGITGARGTTTSLSVILDILPIDLVAKETAAKADVRLKAIGQSIEKDYEQEINIFTADNQAVLKALETPFLKFYEVS</sequence>
<reference evidence="2" key="1">
    <citation type="submission" date="2013-02" db="EMBL/GenBank/DDBJ databases">
        <authorList>
            <person name="Hughes D."/>
        </authorList>
    </citation>
    <scope>NUCLEOTIDE SEQUENCE</scope>
    <source>
        <strain>Durham</strain>
        <strain evidence="2">NC isolate 2 -- Noor lab</strain>
    </source>
</reference>
<evidence type="ECO:0000313" key="2">
    <source>
        <dbReference type="Proteomes" id="UP000015102"/>
    </source>
</evidence>
<evidence type="ECO:0000313" key="1">
    <source>
        <dbReference type="EnsemblMetazoa" id="MESCA001568-PA"/>
    </source>
</evidence>
<reference evidence="1" key="2">
    <citation type="submission" date="2015-06" db="UniProtKB">
        <authorList>
            <consortium name="EnsemblMetazoa"/>
        </authorList>
    </citation>
    <scope>IDENTIFICATION</scope>
</reference>
<protein>
    <submittedName>
        <fullName evidence="1">Uncharacterized protein</fullName>
    </submittedName>
</protein>
<dbReference type="EMBL" id="CAQQ02051429">
    <property type="status" value="NOT_ANNOTATED_CDS"/>
    <property type="molecule type" value="Genomic_DNA"/>
</dbReference>
<dbReference type="EMBL" id="CAQQ02051430">
    <property type="status" value="NOT_ANNOTATED_CDS"/>
    <property type="molecule type" value="Genomic_DNA"/>
</dbReference>
<accession>T1GE11</accession>
<organism evidence="1 2">
    <name type="scientific">Megaselia scalaris</name>
    <name type="common">Humpbacked fly</name>
    <name type="synonym">Phora scalaris</name>
    <dbReference type="NCBI Taxonomy" id="36166"/>
    <lineage>
        <taxon>Eukaryota</taxon>
        <taxon>Metazoa</taxon>
        <taxon>Ecdysozoa</taxon>
        <taxon>Arthropoda</taxon>
        <taxon>Hexapoda</taxon>
        <taxon>Insecta</taxon>
        <taxon>Pterygota</taxon>
        <taxon>Neoptera</taxon>
        <taxon>Endopterygota</taxon>
        <taxon>Diptera</taxon>
        <taxon>Brachycera</taxon>
        <taxon>Muscomorpha</taxon>
        <taxon>Platypezoidea</taxon>
        <taxon>Phoridae</taxon>
        <taxon>Megaseliini</taxon>
        <taxon>Megaselia</taxon>
    </lineage>
</organism>
<proteinExistence type="predicted"/>
<dbReference type="Proteomes" id="UP000015102">
    <property type="component" value="Unassembled WGS sequence"/>
</dbReference>
<dbReference type="HOGENOM" id="CLU_2173839_0_0_1"/>
<keyword evidence="2" id="KW-1185">Reference proteome</keyword>
<dbReference type="EnsemblMetazoa" id="MESCA001568-RA">
    <property type="protein sequence ID" value="MESCA001568-PA"/>
    <property type="gene ID" value="MESCA001568"/>
</dbReference>
<dbReference type="AlphaFoldDB" id="T1GE11"/>
<name>T1GE11_MEGSC</name>